<sequence length="838" mass="90511">MAAPDSTVTNMSANLDRTQLVPSHDGPHVLPNNPLFTRLLRHAHRNRLAVKDRELGVSKTYGELLDAVLAFREVILGTLPSKVQHRLSNGDEVYVGVLAAGGYEFTVAVLAVLALGAAVVPMFPAAPTDEITYYVTKSQQVAILSSSATTQLAQDAAQCCGIAQLSILPNLPRTTHLQPHDISLSSNPPQEPSAPGVVIFTSGTTGKPKGVVLRRTYTHEGAITIGDSYELTHTDVLLHTLPVHHMTGLGTSFFPFINAGACIEFHGKFDAATVMQRWLQGGLTVFSAVPTIYMRLKWFIEQLPEQEQIPYKKSAGQFRAFLCGSSALQEHVQDFWTNTLGQPILTRYGATEIPGCIRVSLDLEDTPKGSVGQPLPGVEVKISPEGELLVKTPNMFAKYLMEPETTKNAHDAEGWYKTGDIARREGSFYFIVGRASVDIIKSGGYKISALDVERACLTLPYVNEAMVVGVEDDEFGQRVGAVLAVKNVSASDVTLADVRSALRGQLAGYKLPTVLRVVEGELPKGTTGKVQKKILGPELIPSPGHEAIPQVQVWKNRRQAGLVQARLSSRTTAIMTAQISFTVTKGPITIEALDQGTGPVIVILPSLARGANDYDVVAPFLVEAGYRVIRSQPRGIGNSTGPMDKLTLHDFAADVAMVLDHIKSGPSIIVGHAWGSQPARMLAVDRPDLVRGIVMAAASAGKLPPGSTEEPFSRLRTEIDGSGDMSLPESKRLEYLQAAFFGPEGNPRLWLDGWNEAAHHAQAHARMYTPVDEYFSAGETVPILDLQAEHDTVVVKDVMKLCLGGRVEVQIIKGAGHAMAPEQPEAMANAIINFARKI</sequence>
<dbReference type="InterPro" id="IPR045851">
    <property type="entry name" value="AMP-bd_C_sf"/>
</dbReference>
<dbReference type="Proteomes" id="UP000567885">
    <property type="component" value="Unassembled WGS sequence"/>
</dbReference>
<dbReference type="OrthoDB" id="6614653at2759"/>
<feature type="domain" description="AB hydrolase-1" evidence="3">
    <location>
        <begin position="599"/>
        <end position="702"/>
    </location>
</feature>
<feature type="domain" description="AMP-binding enzyme C-terminal" evidence="4">
    <location>
        <begin position="452"/>
        <end position="529"/>
    </location>
</feature>
<dbReference type="Gene3D" id="3.30.300.30">
    <property type="match status" value="1"/>
</dbReference>
<dbReference type="PROSITE" id="PS00455">
    <property type="entry name" value="AMP_BINDING"/>
    <property type="match status" value="1"/>
</dbReference>
<dbReference type="Pfam" id="PF13193">
    <property type="entry name" value="AMP-binding_C"/>
    <property type="match status" value="1"/>
</dbReference>
<feature type="domain" description="AMP-dependent synthetase/ligase" evidence="2">
    <location>
        <begin position="44"/>
        <end position="400"/>
    </location>
</feature>
<reference evidence="5 6" key="1">
    <citation type="submission" date="2020-05" db="EMBL/GenBank/DDBJ databases">
        <title>Identification and distribution of gene clusters putatively required for synthesis of sphingolipid metabolism inhibitors in phylogenetically diverse species of the filamentous fungus Fusarium.</title>
        <authorList>
            <person name="Kim H.-S."/>
            <person name="Busman M."/>
            <person name="Brown D.W."/>
            <person name="Divon H."/>
            <person name="Uhlig S."/>
            <person name="Proctor R.H."/>
        </authorList>
    </citation>
    <scope>NUCLEOTIDE SEQUENCE [LARGE SCALE GENOMIC DNA]</scope>
    <source>
        <strain evidence="5 6">NRRL 20693</strain>
    </source>
</reference>
<keyword evidence="6" id="KW-1185">Reference proteome</keyword>
<dbReference type="Gene3D" id="3.40.50.1820">
    <property type="entry name" value="alpha/beta hydrolase"/>
    <property type="match status" value="1"/>
</dbReference>
<proteinExistence type="inferred from homology"/>
<evidence type="ECO:0000259" key="2">
    <source>
        <dbReference type="Pfam" id="PF00501"/>
    </source>
</evidence>
<dbReference type="PANTHER" id="PTHR43201:SF8">
    <property type="entry name" value="ACYL-COA SYNTHETASE FAMILY MEMBER 3"/>
    <property type="match status" value="1"/>
</dbReference>
<evidence type="ECO:0000313" key="5">
    <source>
        <dbReference type="EMBL" id="KAF5678608.1"/>
    </source>
</evidence>
<evidence type="ECO:0000259" key="4">
    <source>
        <dbReference type="Pfam" id="PF13193"/>
    </source>
</evidence>
<comment type="caution">
    <text evidence="5">The sequence shown here is derived from an EMBL/GenBank/DDBJ whole genome shotgun (WGS) entry which is preliminary data.</text>
</comment>
<comment type="similarity">
    <text evidence="1">Belongs to the ATP-dependent AMP-binding enzyme family.</text>
</comment>
<dbReference type="GO" id="GO:0006631">
    <property type="term" value="P:fatty acid metabolic process"/>
    <property type="evidence" value="ECO:0007669"/>
    <property type="project" value="TreeGrafter"/>
</dbReference>
<dbReference type="Gene3D" id="3.40.50.12780">
    <property type="entry name" value="N-terminal domain of ligase-like"/>
    <property type="match status" value="1"/>
</dbReference>
<name>A0A8H5TXM5_FUSHE</name>
<dbReference type="EMBL" id="JAAGWQ010000017">
    <property type="protein sequence ID" value="KAF5678608.1"/>
    <property type="molecule type" value="Genomic_DNA"/>
</dbReference>
<dbReference type="Pfam" id="PF00561">
    <property type="entry name" value="Abhydrolase_1"/>
    <property type="match status" value="1"/>
</dbReference>
<accession>A0A8H5TXM5</accession>
<evidence type="ECO:0000313" key="6">
    <source>
        <dbReference type="Proteomes" id="UP000567885"/>
    </source>
</evidence>
<protein>
    <submittedName>
        <fullName evidence="5">Acyl synthetase family member mitochondrial</fullName>
    </submittedName>
</protein>
<gene>
    <name evidence="5" type="ORF">FHETE_1160</name>
</gene>
<dbReference type="InterPro" id="IPR000873">
    <property type="entry name" value="AMP-dep_synth/lig_dom"/>
</dbReference>
<dbReference type="SUPFAM" id="SSF56801">
    <property type="entry name" value="Acetyl-CoA synthetase-like"/>
    <property type="match status" value="1"/>
</dbReference>
<dbReference type="AlphaFoldDB" id="A0A8H5TXM5"/>
<evidence type="ECO:0000259" key="3">
    <source>
        <dbReference type="Pfam" id="PF00561"/>
    </source>
</evidence>
<dbReference type="PANTHER" id="PTHR43201">
    <property type="entry name" value="ACYL-COA SYNTHETASE"/>
    <property type="match status" value="1"/>
</dbReference>
<dbReference type="SUPFAM" id="SSF53474">
    <property type="entry name" value="alpha/beta-Hydrolases"/>
    <property type="match status" value="1"/>
</dbReference>
<dbReference type="InterPro" id="IPR000073">
    <property type="entry name" value="AB_hydrolase_1"/>
</dbReference>
<dbReference type="InterPro" id="IPR025110">
    <property type="entry name" value="AMP-bd_C"/>
</dbReference>
<dbReference type="InterPro" id="IPR029058">
    <property type="entry name" value="AB_hydrolase_fold"/>
</dbReference>
<organism evidence="5 6">
    <name type="scientific">Fusarium heterosporum</name>
    <dbReference type="NCBI Taxonomy" id="42747"/>
    <lineage>
        <taxon>Eukaryota</taxon>
        <taxon>Fungi</taxon>
        <taxon>Dikarya</taxon>
        <taxon>Ascomycota</taxon>
        <taxon>Pezizomycotina</taxon>
        <taxon>Sordariomycetes</taxon>
        <taxon>Hypocreomycetidae</taxon>
        <taxon>Hypocreales</taxon>
        <taxon>Nectriaceae</taxon>
        <taxon>Fusarium</taxon>
        <taxon>Fusarium heterosporum species complex</taxon>
    </lineage>
</organism>
<dbReference type="Pfam" id="PF00501">
    <property type="entry name" value="AMP-binding"/>
    <property type="match status" value="1"/>
</dbReference>
<dbReference type="InterPro" id="IPR020845">
    <property type="entry name" value="AMP-binding_CS"/>
</dbReference>
<evidence type="ECO:0000256" key="1">
    <source>
        <dbReference type="ARBA" id="ARBA00006432"/>
    </source>
</evidence>
<dbReference type="InterPro" id="IPR042099">
    <property type="entry name" value="ANL_N_sf"/>
</dbReference>
<dbReference type="GO" id="GO:0031956">
    <property type="term" value="F:medium-chain fatty acid-CoA ligase activity"/>
    <property type="evidence" value="ECO:0007669"/>
    <property type="project" value="TreeGrafter"/>
</dbReference>